<dbReference type="STRING" id="158787.BSCA_1888"/>
<evidence type="ECO:0000313" key="2">
    <source>
        <dbReference type="EMBL" id="KFI90277.1"/>
    </source>
</evidence>
<sequence length="92" mass="9771">MSRTTKRILAPIAVMLCAGMLAGCEGTPVNSSSDGRTGAVTRSECSTGNFQWETCTITMPDSRRVTCIAHYANGGISCDWAHADGADKGWTR</sequence>
<evidence type="ECO:0008006" key="4">
    <source>
        <dbReference type="Google" id="ProtNLM"/>
    </source>
</evidence>
<feature type="signal peptide" evidence="1">
    <location>
        <begin position="1"/>
        <end position="22"/>
    </location>
</feature>
<dbReference type="AlphaFoldDB" id="A0A087D427"/>
<name>A0A087D427_9BIFI</name>
<dbReference type="Proteomes" id="UP000029033">
    <property type="component" value="Unassembled WGS sequence"/>
</dbReference>
<gene>
    <name evidence="2" type="ORF">BSCA_1888</name>
</gene>
<proteinExistence type="predicted"/>
<dbReference type="PROSITE" id="PS51257">
    <property type="entry name" value="PROKAR_LIPOPROTEIN"/>
    <property type="match status" value="1"/>
</dbReference>
<dbReference type="RefSeq" id="WP_051923283.1">
    <property type="nucleotide sequence ID" value="NZ_CAUPKV010000018.1"/>
</dbReference>
<keyword evidence="1" id="KW-0732">Signal</keyword>
<evidence type="ECO:0000313" key="3">
    <source>
        <dbReference type="Proteomes" id="UP000029033"/>
    </source>
</evidence>
<evidence type="ECO:0000256" key="1">
    <source>
        <dbReference type="SAM" id="SignalP"/>
    </source>
</evidence>
<reference evidence="2 3" key="1">
    <citation type="submission" date="2014-03" db="EMBL/GenBank/DDBJ databases">
        <title>Genomics of Bifidobacteria.</title>
        <authorList>
            <person name="Ventura M."/>
            <person name="Milani C."/>
            <person name="Lugli G.A."/>
        </authorList>
    </citation>
    <scope>NUCLEOTIDE SEQUENCE [LARGE SCALE GENOMIC DNA]</scope>
    <source>
        <strain evidence="2 3">LMG 21589</strain>
    </source>
</reference>
<dbReference type="eggNOG" id="ENOG5031WXX">
    <property type="taxonomic scope" value="Bacteria"/>
</dbReference>
<feature type="chain" id="PRO_5039244140" description="Lipoprotein" evidence="1">
    <location>
        <begin position="23"/>
        <end position="92"/>
    </location>
</feature>
<comment type="caution">
    <text evidence="2">The sequence shown here is derived from an EMBL/GenBank/DDBJ whole genome shotgun (WGS) entry which is preliminary data.</text>
</comment>
<keyword evidence="3" id="KW-1185">Reference proteome</keyword>
<dbReference type="GeneID" id="85164964"/>
<organism evidence="2 3">
    <name type="scientific">Bifidobacterium scardovii</name>
    <dbReference type="NCBI Taxonomy" id="158787"/>
    <lineage>
        <taxon>Bacteria</taxon>
        <taxon>Bacillati</taxon>
        <taxon>Actinomycetota</taxon>
        <taxon>Actinomycetes</taxon>
        <taxon>Bifidobacteriales</taxon>
        <taxon>Bifidobacteriaceae</taxon>
        <taxon>Bifidobacterium</taxon>
    </lineage>
</organism>
<protein>
    <recommendedName>
        <fullName evidence="4">Lipoprotein</fullName>
    </recommendedName>
</protein>
<dbReference type="EMBL" id="JGZO01000031">
    <property type="protein sequence ID" value="KFI90277.1"/>
    <property type="molecule type" value="Genomic_DNA"/>
</dbReference>
<accession>A0A087D427</accession>
<dbReference type="OrthoDB" id="3240331at2"/>